<dbReference type="OrthoDB" id="7464126at2759"/>
<name>A0A9P4K0Q3_9PLEO</name>
<comment type="caution">
    <text evidence="1">The sequence shown here is derived from an EMBL/GenBank/DDBJ whole genome shotgun (WGS) entry which is preliminary data.</text>
</comment>
<reference evidence="2" key="1">
    <citation type="journal article" date="2020" name="Stud. Mycol.">
        <title>101 Dothideomycetes genomes: A test case for predicting lifestyles and emergence of pathogens.</title>
        <authorList>
            <person name="Haridas S."/>
            <person name="Albert R."/>
            <person name="Binder M."/>
            <person name="Bloem J."/>
            <person name="LaButti K."/>
            <person name="Salamov A."/>
            <person name="Andreopoulos B."/>
            <person name="Baker S."/>
            <person name="Barry K."/>
            <person name="Bills G."/>
            <person name="Bluhm B."/>
            <person name="Cannon C."/>
            <person name="Castanera R."/>
            <person name="Culley D."/>
            <person name="Daum C."/>
            <person name="Ezra D."/>
            <person name="Gonzalez J."/>
            <person name="Henrissat B."/>
            <person name="Kuo A."/>
            <person name="Liang C."/>
            <person name="Lipzen A."/>
            <person name="Lutzoni F."/>
            <person name="Magnuson J."/>
            <person name="Mondo S."/>
            <person name="Nolan M."/>
            <person name="Ohm R."/>
            <person name="Pangilinan J."/>
            <person name="Park H.-J."/>
            <person name="Ramirez L."/>
            <person name="Alfaro M."/>
            <person name="Sun H."/>
            <person name="Tritt A."/>
            <person name="Yoshinaga Y."/>
            <person name="Zwiers L.-H."/>
            <person name="Turgeon B."/>
            <person name="Goodwin S."/>
            <person name="Spatafora J."/>
            <person name="Crous P."/>
            <person name="Grigoriev I."/>
        </authorList>
    </citation>
    <scope>NUCLEOTIDE SEQUENCE [LARGE SCALE GENOMIC DNA]</scope>
    <source>
        <strain evidence="2">CBS 304.66</strain>
    </source>
</reference>
<keyword evidence="2" id="KW-1185">Reference proteome</keyword>
<organism evidence="1 2">
    <name type="scientific">Lojkania enalia</name>
    <dbReference type="NCBI Taxonomy" id="147567"/>
    <lineage>
        <taxon>Eukaryota</taxon>
        <taxon>Fungi</taxon>
        <taxon>Dikarya</taxon>
        <taxon>Ascomycota</taxon>
        <taxon>Pezizomycotina</taxon>
        <taxon>Dothideomycetes</taxon>
        <taxon>Pleosporomycetidae</taxon>
        <taxon>Pleosporales</taxon>
        <taxon>Pleosporales incertae sedis</taxon>
        <taxon>Lojkania</taxon>
    </lineage>
</organism>
<dbReference type="EMBL" id="ML986697">
    <property type="protein sequence ID" value="KAF2259836.1"/>
    <property type="molecule type" value="Genomic_DNA"/>
</dbReference>
<accession>A0A9P4K0Q3</accession>
<gene>
    <name evidence="1" type="ORF">CC78DRAFT_51288</name>
</gene>
<dbReference type="AlphaFoldDB" id="A0A9P4K0Q3"/>
<dbReference type="Proteomes" id="UP000800093">
    <property type="component" value="Unassembled WGS sequence"/>
</dbReference>
<proteinExistence type="predicted"/>
<protein>
    <submittedName>
        <fullName evidence="1">Uncharacterized protein</fullName>
    </submittedName>
</protein>
<sequence>MQFISKFIRSLTGDQRIILSIGFHTISFRTFEYSRGEVCSLCSRFSENFFFFFLEELGYLHVGHIVSKSSVTFASDPPISVHSNHSGMVKFGSTGDEGFSIANRQIF</sequence>
<evidence type="ECO:0000313" key="2">
    <source>
        <dbReference type="Proteomes" id="UP000800093"/>
    </source>
</evidence>
<evidence type="ECO:0000313" key="1">
    <source>
        <dbReference type="EMBL" id="KAF2259836.1"/>
    </source>
</evidence>